<sequence>AADEDEEDESEDKLRGAVRNQVSDHEWEEALDASIQKTASAYTRLPSAVSKNHILRIIMAVLVFALAGMIPAILLSVFSYGLSEFSASVMLSGFREAQFLQVLLFMLQEVANAGELEFSTIDQEPLNPDITTSVVIKDFSHVKKDAVYIKSLLQKSFDFYNLLSSVLLESSNVPDGWTPDSKLSIDVKRADPEVAFVAFSKGPYQCPFDNETLCENPNRIYNYHTYVGFDLLNAHFEKYMKFFLTQDGKPQLASTEEFLFILTSANFDLRKQYDQFTTEFLARMNGSVNTFTIVNLVCMIVQVVLYILTLFLSVLPLKATLNTITNTTNKLHTLIPNNAQYSAEFEEEIWTGVHQFDAGRKKLYDLSMLIVDSIQQFMAHTEVHSLTMELLQQTKIQFTAEEKMMTQVSFTEDLMKKHTSEHLLLRQRMTTLCDNLTNRDDAIVFGALPLFQGLLSNHFTGLDKDFAKFFAKETGLEIDRPVDDQIADVFAIDEQEEMNR</sequence>
<keyword evidence="4" id="KW-1133">Transmembrane helix</keyword>
<evidence type="ECO:0000256" key="1">
    <source>
        <dbReference type="ARBA" id="ARBA00010587"/>
    </source>
</evidence>
<keyword evidence="4" id="KW-0812">Transmembrane</keyword>
<proteinExistence type="inferred from homology"/>
<keyword evidence="2" id="KW-0479">Metal-binding</keyword>
<name>A0A5J4UMQ3_9EUKA</name>
<feature type="non-terminal residue" evidence="5">
    <location>
        <position position="1"/>
    </location>
</feature>
<dbReference type="GO" id="GO:0046872">
    <property type="term" value="F:metal ion binding"/>
    <property type="evidence" value="ECO:0007669"/>
    <property type="project" value="UniProtKB-KW"/>
</dbReference>
<dbReference type="EMBL" id="SNRW01014149">
    <property type="protein sequence ID" value="KAA6371799.1"/>
    <property type="molecule type" value="Genomic_DNA"/>
</dbReference>
<reference evidence="5 6" key="1">
    <citation type="submission" date="2019-03" db="EMBL/GenBank/DDBJ databases">
        <title>Single cell metagenomics reveals metabolic interactions within the superorganism composed of flagellate Streblomastix strix and complex community of Bacteroidetes bacteria on its surface.</title>
        <authorList>
            <person name="Treitli S.C."/>
            <person name="Kolisko M."/>
            <person name="Husnik F."/>
            <person name="Keeling P."/>
            <person name="Hampl V."/>
        </authorList>
    </citation>
    <scope>NUCLEOTIDE SEQUENCE [LARGE SCALE GENOMIC DNA]</scope>
    <source>
        <strain evidence="5">ST1C</strain>
    </source>
</reference>
<gene>
    <name evidence="5" type="ORF">EZS28_032675</name>
</gene>
<evidence type="ECO:0000256" key="2">
    <source>
        <dbReference type="ARBA" id="ARBA00022723"/>
    </source>
</evidence>
<organism evidence="5 6">
    <name type="scientific">Streblomastix strix</name>
    <dbReference type="NCBI Taxonomy" id="222440"/>
    <lineage>
        <taxon>Eukaryota</taxon>
        <taxon>Metamonada</taxon>
        <taxon>Preaxostyla</taxon>
        <taxon>Oxymonadida</taxon>
        <taxon>Streblomastigidae</taxon>
        <taxon>Streblomastix</taxon>
    </lineage>
</organism>
<feature type="transmembrane region" description="Helical" evidence="4">
    <location>
        <begin position="293"/>
        <end position="315"/>
    </location>
</feature>
<comment type="caution">
    <text evidence="5">The sequence shown here is derived from an EMBL/GenBank/DDBJ whole genome shotgun (WGS) entry which is preliminary data.</text>
</comment>
<evidence type="ECO:0000313" key="5">
    <source>
        <dbReference type="EMBL" id="KAA6371799.1"/>
    </source>
</evidence>
<protein>
    <submittedName>
        <fullName evidence="5">Uncharacterized protein</fullName>
    </submittedName>
</protein>
<keyword evidence="3" id="KW-0408">Iron</keyword>
<dbReference type="AlphaFoldDB" id="A0A5J4UMQ3"/>
<evidence type="ECO:0000313" key="6">
    <source>
        <dbReference type="Proteomes" id="UP000324800"/>
    </source>
</evidence>
<dbReference type="SUPFAM" id="SSF47188">
    <property type="entry name" value="Hemerythrin-like"/>
    <property type="match status" value="1"/>
</dbReference>
<evidence type="ECO:0000256" key="4">
    <source>
        <dbReference type="SAM" id="Phobius"/>
    </source>
</evidence>
<dbReference type="Proteomes" id="UP000324800">
    <property type="component" value="Unassembled WGS sequence"/>
</dbReference>
<accession>A0A5J4UMQ3</accession>
<dbReference type="Gene3D" id="1.20.120.50">
    <property type="entry name" value="Hemerythrin-like"/>
    <property type="match status" value="1"/>
</dbReference>
<comment type="similarity">
    <text evidence="1">Belongs to the hemerythrin family.</text>
</comment>
<evidence type="ECO:0000256" key="3">
    <source>
        <dbReference type="ARBA" id="ARBA00023004"/>
    </source>
</evidence>
<dbReference type="InterPro" id="IPR035938">
    <property type="entry name" value="Hemerythrin-like_sf"/>
</dbReference>
<feature type="transmembrane region" description="Helical" evidence="4">
    <location>
        <begin position="54"/>
        <end position="82"/>
    </location>
</feature>
<keyword evidence="4" id="KW-0472">Membrane</keyword>